<evidence type="ECO:0000259" key="7">
    <source>
        <dbReference type="Pfam" id="PF00171"/>
    </source>
</evidence>
<dbReference type="AlphaFoldDB" id="A0A0K1PF63"/>
<dbReference type="InterPro" id="IPR015590">
    <property type="entry name" value="Aldehyde_DH_dom"/>
</dbReference>
<evidence type="ECO:0000256" key="4">
    <source>
        <dbReference type="PIRSR" id="PIRSR036492-1"/>
    </source>
</evidence>
<dbReference type="InterPro" id="IPR016163">
    <property type="entry name" value="Ald_DH_C"/>
</dbReference>
<keyword evidence="2 3" id="KW-0560">Oxidoreductase</keyword>
<dbReference type="RefSeq" id="WP_050726008.1">
    <property type="nucleotide sequence ID" value="NZ_CP012332.1"/>
</dbReference>
<dbReference type="Proteomes" id="UP000055590">
    <property type="component" value="Chromosome"/>
</dbReference>
<dbReference type="Pfam" id="PF00171">
    <property type="entry name" value="Aldedh"/>
    <property type="match status" value="1"/>
</dbReference>
<keyword evidence="9" id="KW-1185">Reference proteome</keyword>
<feature type="active site" evidence="4 5">
    <location>
        <position position="249"/>
    </location>
</feature>
<dbReference type="FunFam" id="3.40.309.10:FF:000009">
    <property type="entry name" value="Aldehyde dehydrogenase A"/>
    <property type="match status" value="1"/>
</dbReference>
<dbReference type="InterPro" id="IPR016162">
    <property type="entry name" value="Ald_DH_N"/>
</dbReference>
<dbReference type="InterPro" id="IPR016161">
    <property type="entry name" value="Ald_DH/histidinol_DH"/>
</dbReference>
<dbReference type="PANTHER" id="PTHR11699">
    <property type="entry name" value="ALDEHYDE DEHYDROGENASE-RELATED"/>
    <property type="match status" value="1"/>
</dbReference>
<sequence length="514" mass="56397">MEPLIRPAFARPSNLVDGAIRNTEPATGRPFPDLPITSPAEVREVVGRAREAQRRWAALDWGERRKKLLAFRDRLIARTDEVVDLLVRENGKARFEALTHEIFPIVDLTNFFAKRARRVLRDEKIPLHLFGPLKASRLRHEPRGVIGVISPWNFPFSIPMGDVIMALAARNAVVVKPSEWTPRILLLAKELLVEAGIDPDLVGVVPGGGETGAALVEADVDMVIFTGSVATGRKVGEACGRRLIPYVAELGGKDPAIVLPDANLDHAARQVVWGAFANSGQICASVERVLVHESIHDAFVAKVVELASAVRQGDPAAAGEAHVDVGAMVVPSQVDLVQRQLDDAKSKGARILVGGGVHGEGGARFIEPTVLVDVTSDMEIWRDETFGPCLPIRPYRDVEEAIREANDSAFGLSAYVFSRSVSRADAVARRLEAGTVMINDVLYTHALPETPWGGVKQSGIGRVHGIQGLKDLCEVRHVNRPRLPMVPLWMFPYRERTFRAFRYGMRKLFRGPLG</sequence>
<dbReference type="KEGG" id="vin:AKJ08_2126"/>
<proteinExistence type="inferred from homology"/>
<evidence type="ECO:0000256" key="3">
    <source>
        <dbReference type="PIRNR" id="PIRNR036492"/>
    </source>
</evidence>
<dbReference type="GO" id="GO:0016620">
    <property type="term" value="F:oxidoreductase activity, acting on the aldehyde or oxo group of donors, NAD or NADP as acceptor"/>
    <property type="evidence" value="ECO:0007669"/>
    <property type="project" value="InterPro"/>
</dbReference>
<dbReference type="STRING" id="1391653.AKJ08_2126"/>
<dbReference type="PROSITE" id="PS00687">
    <property type="entry name" value="ALDEHYDE_DEHYDR_GLU"/>
    <property type="match status" value="1"/>
</dbReference>
<evidence type="ECO:0000313" key="9">
    <source>
        <dbReference type="Proteomes" id="UP000055590"/>
    </source>
</evidence>
<evidence type="ECO:0000256" key="2">
    <source>
        <dbReference type="ARBA" id="ARBA00023002"/>
    </source>
</evidence>
<protein>
    <recommendedName>
        <fullName evidence="3">Aldehyde dehydrogenase</fullName>
    </recommendedName>
</protein>
<dbReference type="SUPFAM" id="SSF53720">
    <property type="entry name" value="ALDH-like"/>
    <property type="match status" value="1"/>
</dbReference>
<evidence type="ECO:0000256" key="5">
    <source>
        <dbReference type="PROSITE-ProRule" id="PRU10007"/>
    </source>
</evidence>
<evidence type="ECO:0000256" key="1">
    <source>
        <dbReference type="ARBA" id="ARBA00009986"/>
    </source>
</evidence>
<feature type="active site" evidence="4">
    <location>
        <position position="283"/>
    </location>
</feature>
<gene>
    <name evidence="8" type="ORF">AKJ08_2126</name>
</gene>
<accession>A0A0K1PF63</accession>
<reference evidence="8 9" key="1">
    <citation type="submission" date="2015-08" db="EMBL/GenBank/DDBJ databases">
        <authorList>
            <person name="Babu N.S."/>
            <person name="Beckwith C.J."/>
            <person name="Beseler K.G."/>
            <person name="Brison A."/>
            <person name="Carone J.V."/>
            <person name="Caskin T.P."/>
            <person name="Diamond M."/>
            <person name="Durham M.E."/>
            <person name="Foxe J.M."/>
            <person name="Go M."/>
            <person name="Henderson B.A."/>
            <person name="Jones I.B."/>
            <person name="McGettigan J.A."/>
            <person name="Micheletti S.J."/>
            <person name="Nasrallah M.E."/>
            <person name="Ortiz D."/>
            <person name="Piller C.R."/>
            <person name="Privatt S.R."/>
            <person name="Schneider S.L."/>
            <person name="Sharp S."/>
            <person name="Smith T.C."/>
            <person name="Stanton J.D."/>
            <person name="Ullery H.E."/>
            <person name="Wilson R.J."/>
            <person name="Serrano M.G."/>
            <person name="Buck G."/>
            <person name="Lee V."/>
            <person name="Wang Y."/>
            <person name="Carvalho R."/>
            <person name="Voegtly L."/>
            <person name="Shi R."/>
            <person name="Duckworth R."/>
            <person name="Johnson A."/>
            <person name="Loviza R."/>
            <person name="Walstead R."/>
            <person name="Shah Z."/>
            <person name="Kiflezghi M."/>
            <person name="Wade K."/>
            <person name="Ball S.L."/>
            <person name="Bradley K.W."/>
            <person name="Asai D.J."/>
            <person name="Bowman C.A."/>
            <person name="Russell D.A."/>
            <person name="Pope W.H."/>
            <person name="Jacobs-Sera D."/>
            <person name="Hendrix R.W."/>
            <person name="Hatfull G.F."/>
        </authorList>
    </citation>
    <scope>NUCLEOTIDE SEQUENCE [LARGE SCALE GENOMIC DNA]</scope>
    <source>
        <strain evidence="8 9">DSM 27710</strain>
    </source>
</reference>
<dbReference type="InterPro" id="IPR012394">
    <property type="entry name" value="Aldehyde_DH_NAD(P)"/>
</dbReference>
<comment type="similarity">
    <text evidence="1 3 6">Belongs to the aldehyde dehydrogenase family.</text>
</comment>
<dbReference type="InterPro" id="IPR029510">
    <property type="entry name" value="Ald_DH_CS_GLU"/>
</dbReference>
<name>A0A0K1PF63_9BACT</name>
<dbReference type="CDD" id="cd07099">
    <property type="entry name" value="ALDH_DDALDH"/>
    <property type="match status" value="1"/>
</dbReference>
<dbReference type="Gene3D" id="3.40.309.10">
    <property type="entry name" value="Aldehyde Dehydrogenase, Chain A, domain 2"/>
    <property type="match status" value="1"/>
</dbReference>
<dbReference type="Gene3D" id="3.40.605.10">
    <property type="entry name" value="Aldehyde Dehydrogenase, Chain A, domain 1"/>
    <property type="match status" value="1"/>
</dbReference>
<dbReference type="GO" id="GO:0006081">
    <property type="term" value="P:aldehyde metabolic process"/>
    <property type="evidence" value="ECO:0007669"/>
    <property type="project" value="InterPro"/>
</dbReference>
<dbReference type="PIRSF" id="PIRSF036492">
    <property type="entry name" value="ALDH"/>
    <property type="match status" value="1"/>
</dbReference>
<dbReference type="OrthoDB" id="9762436at2"/>
<evidence type="ECO:0000313" key="8">
    <source>
        <dbReference type="EMBL" id="AKU91739.1"/>
    </source>
</evidence>
<feature type="domain" description="Aldehyde dehydrogenase" evidence="7">
    <location>
        <begin position="20"/>
        <end position="478"/>
    </location>
</feature>
<evidence type="ECO:0000256" key="6">
    <source>
        <dbReference type="RuleBase" id="RU003345"/>
    </source>
</evidence>
<organism evidence="8 9">
    <name type="scientific">Vulgatibacter incomptus</name>
    <dbReference type="NCBI Taxonomy" id="1391653"/>
    <lineage>
        <taxon>Bacteria</taxon>
        <taxon>Pseudomonadati</taxon>
        <taxon>Myxococcota</taxon>
        <taxon>Myxococcia</taxon>
        <taxon>Myxococcales</taxon>
        <taxon>Cystobacterineae</taxon>
        <taxon>Vulgatibacteraceae</taxon>
        <taxon>Vulgatibacter</taxon>
    </lineage>
</organism>
<dbReference type="EMBL" id="CP012332">
    <property type="protein sequence ID" value="AKU91739.1"/>
    <property type="molecule type" value="Genomic_DNA"/>
</dbReference>